<dbReference type="InterPro" id="IPR003667">
    <property type="entry name" value="NqrDE/RnfAE"/>
</dbReference>
<evidence type="ECO:0000256" key="7">
    <source>
        <dbReference type="SAM" id="Phobius"/>
    </source>
</evidence>
<keyword evidence="5 7" id="KW-1133">Transmembrane helix</keyword>
<name>A0A081C240_VECG1</name>
<sequence>MAEKAVQQTTGIPFLHELKRGVWLENPVFRQILGTCPTLAVTNTVKNSLGIGLATSFVLITSSLIVSLIRKLVPGQVRIATFTVIIAAFVTIADQFLAAMFPAISKSLGPFVPLIVVNCIILGRHEAFASKNPVKASLVDAIVMSCGFITTVVCLGIVRELLGSGSILGIQILGEWFKPWVVMILPAGAFLSLGIGLGLMNHLARKKA</sequence>
<dbReference type="PANTHER" id="PTHR30586">
    <property type="entry name" value="ELECTRON TRANSPORT COMPLEX PROTEIN RNFE"/>
    <property type="match status" value="1"/>
</dbReference>
<feature type="transmembrane region" description="Helical" evidence="7">
    <location>
        <begin position="137"/>
        <end position="159"/>
    </location>
</feature>
<keyword evidence="6 7" id="KW-0472">Membrane</keyword>
<reference evidence="8" key="1">
    <citation type="journal article" date="2015" name="PeerJ">
        <title>First genomic representation of candidate bacterial phylum KSB3 points to enhanced environmental sensing as a trigger of wastewater bulking.</title>
        <authorList>
            <person name="Sekiguchi Y."/>
            <person name="Ohashi A."/>
            <person name="Parks D.H."/>
            <person name="Yamauchi T."/>
            <person name="Tyson G.W."/>
            <person name="Hugenholtz P."/>
        </authorList>
    </citation>
    <scope>NUCLEOTIDE SEQUENCE [LARGE SCALE GENOMIC DNA]</scope>
</reference>
<dbReference type="GO" id="GO:0005886">
    <property type="term" value="C:plasma membrane"/>
    <property type="evidence" value="ECO:0007669"/>
    <property type="project" value="TreeGrafter"/>
</dbReference>
<dbReference type="eggNOG" id="COG4660">
    <property type="taxonomic scope" value="Bacteria"/>
</dbReference>
<evidence type="ECO:0000313" key="8">
    <source>
        <dbReference type="EMBL" id="GAK58645.1"/>
    </source>
</evidence>
<dbReference type="STRING" id="1499967.U27_05619"/>
<feature type="transmembrane region" description="Helical" evidence="7">
    <location>
        <begin position="179"/>
        <end position="200"/>
    </location>
</feature>
<evidence type="ECO:0000256" key="1">
    <source>
        <dbReference type="ARBA" id="ARBA00004127"/>
    </source>
</evidence>
<accession>A0A081C240</accession>
<dbReference type="NCBIfam" id="NF009070">
    <property type="entry name" value="PRK12405.1"/>
    <property type="match status" value="1"/>
</dbReference>
<dbReference type="PIRSF" id="PIRSF006102">
    <property type="entry name" value="NQR_DE"/>
    <property type="match status" value="1"/>
</dbReference>
<comment type="subcellular location">
    <subcellularLocation>
        <location evidence="1">Endomembrane system</location>
        <topology evidence="1">Multi-pass membrane protein</topology>
    </subcellularLocation>
</comment>
<feature type="transmembrane region" description="Helical" evidence="7">
    <location>
        <begin position="49"/>
        <end position="69"/>
    </location>
</feature>
<dbReference type="AlphaFoldDB" id="A0A081C240"/>
<organism evidence="8">
    <name type="scientific">Vecturithrix granuli</name>
    <dbReference type="NCBI Taxonomy" id="1499967"/>
    <lineage>
        <taxon>Bacteria</taxon>
        <taxon>Candidatus Moduliflexota</taxon>
        <taxon>Candidatus Vecturitrichia</taxon>
        <taxon>Candidatus Vecturitrichales</taxon>
        <taxon>Candidatus Vecturitrichaceae</taxon>
        <taxon>Candidatus Vecturithrix</taxon>
    </lineage>
</organism>
<evidence type="ECO:0000313" key="9">
    <source>
        <dbReference type="Proteomes" id="UP000030661"/>
    </source>
</evidence>
<keyword evidence="9" id="KW-1185">Reference proteome</keyword>
<dbReference type="Proteomes" id="UP000030661">
    <property type="component" value="Unassembled WGS sequence"/>
</dbReference>
<keyword evidence="3 7" id="KW-0812">Transmembrane</keyword>
<evidence type="ECO:0000256" key="2">
    <source>
        <dbReference type="ARBA" id="ARBA00022448"/>
    </source>
</evidence>
<dbReference type="HOGENOM" id="CLU_046659_0_0_0"/>
<proteinExistence type="predicted"/>
<dbReference type="Pfam" id="PF02508">
    <property type="entry name" value="Rnf-Nqr"/>
    <property type="match status" value="1"/>
</dbReference>
<dbReference type="EMBL" id="DF820468">
    <property type="protein sequence ID" value="GAK58645.1"/>
    <property type="molecule type" value="Genomic_DNA"/>
</dbReference>
<keyword evidence="2" id="KW-0813">Transport</keyword>
<evidence type="ECO:0000256" key="6">
    <source>
        <dbReference type="ARBA" id="ARBA00023136"/>
    </source>
</evidence>
<protein>
    <submittedName>
        <fullName evidence="8">Electron transport complex, RnfABCDGE type, E subunit</fullName>
    </submittedName>
</protein>
<evidence type="ECO:0000256" key="5">
    <source>
        <dbReference type="ARBA" id="ARBA00022989"/>
    </source>
</evidence>
<gene>
    <name evidence="8" type="ORF">U27_05619</name>
</gene>
<dbReference type="PANTHER" id="PTHR30586:SF0">
    <property type="entry name" value="ION-TRANSLOCATING OXIDOREDUCTASE COMPLEX SUBUNIT E"/>
    <property type="match status" value="1"/>
</dbReference>
<feature type="transmembrane region" description="Helical" evidence="7">
    <location>
        <begin position="81"/>
        <end position="101"/>
    </location>
</feature>
<dbReference type="GO" id="GO:0012505">
    <property type="term" value="C:endomembrane system"/>
    <property type="evidence" value="ECO:0007669"/>
    <property type="project" value="UniProtKB-SubCell"/>
</dbReference>
<evidence type="ECO:0000256" key="4">
    <source>
        <dbReference type="ARBA" id="ARBA00022967"/>
    </source>
</evidence>
<keyword evidence="4" id="KW-1278">Translocase</keyword>
<evidence type="ECO:0000256" key="3">
    <source>
        <dbReference type="ARBA" id="ARBA00022692"/>
    </source>
</evidence>